<gene>
    <name evidence="2" type="primary">PARPA_10991.1 scaffold 42077</name>
    <name evidence="1" type="synonym">PARPA_04456.1 scaffold 13744</name>
    <name evidence="3" type="synonym">PARPA_10992.1 scaffold 42077</name>
</gene>
<evidence type="ECO:0000313" key="4">
    <source>
        <dbReference type="Proteomes" id="UP000054107"/>
    </source>
</evidence>
<evidence type="ECO:0000313" key="1">
    <source>
        <dbReference type="EMBL" id="CEP10705.1"/>
    </source>
</evidence>
<sequence>MKRIFDKCADGSRVGTQPKPVAFIRKKTRTGETIFEYTIRLGKFELLATSGFFGVCGSGEITLFFGSSVQKLSKSITERFDTLSSQSILISTRQFCTNLVQRLLNQYISQTFQNKGNEPAHPLTFDFANPTASVASTIWRTFVYQRLGRKEWERRLAMMKKTKITTKAAEIVPRYIEAFKSQVL</sequence>
<dbReference type="Proteomes" id="UP000054107">
    <property type="component" value="Unassembled WGS sequence"/>
</dbReference>
<protein>
    <submittedName>
        <fullName evidence="2">Uncharacterized protein</fullName>
    </submittedName>
</protein>
<dbReference type="EMBL" id="LN724967">
    <property type="protein sequence ID" value="CEP10705.1"/>
    <property type="molecule type" value="Genomic_DNA"/>
</dbReference>
<reference evidence="2 4" key="1">
    <citation type="submission" date="2014-09" db="EMBL/GenBank/DDBJ databases">
        <authorList>
            <person name="Ellenberger Sabrina"/>
        </authorList>
    </citation>
    <scope>NUCLEOTIDE SEQUENCE [LARGE SCALE GENOMIC DNA]</scope>
    <source>
        <strain evidence="2 4">CBS 412.66</strain>
    </source>
</reference>
<dbReference type="OrthoDB" id="2238225at2759"/>
<dbReference type="AlphaFoldDB" id="A0A0B7NDZ6"/>
<dbReference type="EMBL" id="LN733242">
    <property type="protein sequence ID" value="CEP16716.1"/>
    <property type="molecule type" value="Genomic_DNA"/>
</dbReference>
<evidence type="ECO:0000313" key="2">
    <source>
        <dbReference type="EMBL" id="CEP16716.1"/>
    </source>
</evidence>
<proteinExistence type="predicted"/>
<organism evidence="2 4">
    <name type="scientific">Parasitella parasitica</name>
    <dbReference type="NCBI Taxonomy" id="35722"/>
    <lineage>
        <taxon>Eukaryota</taxon>
        <taxon>Fungi</taxon>
        <taxon>Fungi incertae sedis</taxon>
        <taxon>Mucoromycota</taxon>
        <taxon>Mucoromycotina</taxon>
        <taxon>Mucoromycetes</taxon>
        <taxon>Mucorales</taxon>
        <taxon>Mucorineae</taxon>
        <taxon>Mucoraceae</taxon>
        <taxon>Parasitella</taxon>
    </lineage>
</organism>
<keyword evidence="4" id="KW-1185">Reference proteome</keyword>
<accession>A0A0B7NDZ6</accession>
<dbReference type="EMBL" id="LN733242">
    <property type="protein sequence ID" value="CEP16717.1"/>
    <property type="molecule type" value="Genomic_DNA"/>
</dbReference>
<evidence type="ECO:0000313" key="3">
    <source>
        <dbReference type="EMBL" id="CEP16717.1"/>
    </source>
</evidence>
<name>A0A0B7NDZ6_9FUNG</name>